<dbReference type="PROSITE" id="PS50977">
    <property type="entry name" value="HTH_TETR_2"/>
    <property type="match status" value="1"/>
</dbReference>
<dbReference type="InterPro" id="IPR036271">
    <property type="entry name" value="Tet_transcr_reg_TetR-rel_C_sf"/>
</dbReference>
<evidence type="ECO:0000259" key="3">
    <source>
        <dbReference type="PROSITE" id="PS50977"/>
    </source>
</evidence>
<dbReference type="Pfam" id="PF00440">
    <property type="entry name" value="TetR_N"/>
    <property type="match status" value="1"/>
</dbReference>
<dbReference type="Pfam" id="PF17932">
    <property type="entry name" value="TetR_C_24"/>
    <property type="match status" value="1"/>
</dbReference>
<dbReference type="Proteomes" id="UP001500618">
    <property type="component" value="Unassembled WGS sequence"/>
</dbReference>
<protein>
    <submittedName>
        <fullName evidence="4">TetR/AcrR family transcriptional regulator</fullName>
    </submittedName>
</protein>
<dbReference type="SUPFAM" id="SSF46689">
    <property type="entry name" value="Homeodomain-like"/>
    <property type="match status" value="1"/>
</dbReference>
<evidence type="ECO:0000256" key="2">
    <source>
        <dbReference type="PROSITE-ProRule" id="PRU00335"/>
    </source>
</evidence>
<evidence type="ECO:0000313" key="4">
    <source>
        <dbReference type="EMBL" id="GAA1723229.1"/>
    </source>
</evidence>
<dbReference type="InterPro" id="IPR001647">
    <property type="entry name" value="HTH_TetR"/>
</dbReference>
<dbReference type="EMBL" id="BAAANY010000056">
    <property type="protein sequence ID" value="GAA1723229.1"/>
    <property type="molecule type" value="Genomic_DNA"/>
</dbReference>
<dbReference type="SUPFAM" id="SSF48498">
    <property type="entry name" value="Tetracyclin repressor-like, C-terminal domain"/>
    <property type="match status" value="1"/>
</dbReference>
<feature type="DNA-binding region" description="H-T-H motif" evidence="2">
    <location>
        <begin position="41"/>
        <end position="60"/>
    </location>
</feature>
<dbReference type="Gene3D" id="1.10.10.60">
    <property type="entry name" value="Homeodomain-like"/>
    <property type="match status" value="1"/>
</dbReference>
<feature type="domain" description="HTH tetR-type" evidence="3">
    <location>
        <begin position="18"/>
        <end position="78"/>
    </location>
</feature>
<dbReference type="Gene3D" id="1.10.357.10">
    <property type="entry name" value="Tetracycline Repressor, domain 2"/>
    <property type="match status" value="1"/>
</dbReference>
<dbReference type="InterPro" id="IPR009057">
    <property type="entry name" value="Homeodomain-like_sf"/>
</dbReference>
<proteinExistence type="predicted"/>
<dbReference type="PANTHER" id="PTHR30055:SF200">
    <property type="entry name" value="HTH-TYPE TRANSCRIPTIONAL REPRESSOR BDCR"/>
    <property type="match status" value="1"/>
</dbReference>
<dbReference type="InterPro" id="IPR041490">
    <property type="entry name" value="KstR2_TetR_C"/>
</dbReference>
<keyword evidence="1 2" id="KW-0238">DNA-binding</keyword>
<comment type="caution">
    <text evidence="4">The sequence shown here is derived from an EMBL/GenBank/DDBJ whole genome shotgun (WGS) entry which is preliminary data.</text>
</comment>
<reference evidence="5" key="1">
    <citation type="journal article" date="2019" name="Int. J. Syst. Evol. Microbiol.">
        <title>The Global Catalogue of Microorganisms (GCM) 10K type strain sequencing project: providing services to taxonomists for standard genome sequencing and annotation.</title>
        <authorList>
            <consortium name="The Broad Institute Genomics Platform"/>
            <consortium name="The Broad Institute Genome Sequencing Center for Infectious Disease"/>
            <person name="Wu L."/>
            <person name="Ma J."/>
        </authorList>
    </citation>
    <scope>NUCLEOTIDE SEQUENCE [LARGE SCALE GENOMIC DNA]</scope>
    <source>
        <strain evidence="5">JCM 14718</strain>
    </source>
</reference>
<dbReference type="PANTHER" id="PTHR30055">
    <property type="entry name" value="HTH-TYPE TRANSCRIPTIONAL REGULATOR RUTR"/>
    <property type="match status" value="1"/>
</dbReference>
<keyword evidence="5" id="KW-1185">Reference proteome</keyword>
<accession>A0ABP4VHI3</accession>
<evidence type="ECO:0000256" key="1">
    <source>
        <dbReference type="ARBA" id="ARBA00023125"/>
    </source>
</evidence>
<sequence>MRSAAIAGRQTVPEAAPATTEEQIVRAAVRLFAERGFHATGIRQLAEQAGINSSTLYHYMGTKEDLLFRIVQDSSKRLIEAARQLTARELDPPAAICGLVQIHVWSHATYSAETAVVDNELRALDKPRREAAVRLRDRYEAFWSKTVEAGCARGDFRVPDRRIARLGILQMCSGVAQWYSPSGKLSLRDLVAAHAQMVLGALGASRDRDQVRTLLLEADAQPIADRVWSQP</sequence>
<dbReference type="InterPro" id="IPR050109">
    <property type="entry name" value="HTH-type_TetR-like_transc_reg"/>
</dbReference>
<gene>
    <name evidence="4" type="ORF">GCM10009765_83990</name>
</gene>
<dbReference type="PRINTS" id="PR00455">
    <property type="entry name" value="HTHTETR"/>
</dbReference>
<organism evidence="4 5">
    <name type="scientific">Fodinicola feengrottensis</name>
    <dbReference type="NCBI Taxonomy" id="435914"/>
    <lineage>
        <taxon>Bacteria</taxon>
        <taxon>Bacillati</taxon>
        <taxon>Actinomycetota</taxon>
        <taxon>Actinomycetes</taxon>
        <taxon>Mycobacteriales</taxon>
        <taxon>Fodinicola</taxon>
    </lineage>
</organism>
<name>A0ABP4VHI3_9ACTN</name>
<evidence type="ECO:0000313" key="5">
    <source>
        <dbReference type="Proteomes" id="UP001500618"/>
    </source>
</evidence>